<keyword evidence="2 6" id="KW-0378">Hydrolase</keyword>
<organism evidence="8 9">
    <name type="scientific">Phtheirospermum japonicum</name>
    <dbReference type="NCBI Taxonomy" id="374723"/>
    <lineage>
        <taxon>Eukaryota</taxon>
        <taxon>Viridiplantae</taxon>
        <taxon>Streptophyta</taxon>
        <taxon>Embryophyta</taxon>
        <taxon>Tracheophyta</taxon>
        <taxon>Spermatophyta</taxon>
        <taxon>Magnoliopsida</taxon>
        <taxon>eudicotyledons</taxon>
        <taxon>Gunneridae</taxon>
        <taxon>Pentapetalae</taxon>
        <taxon>asterids</taxon>
        <taxon>lamiids</taxon>
        <taxon>Lamiales</taxon>
        <taxon>Orobanchaceae</taxon>
        <taxon>Orobanchaceae incertae sedis</taxon>
        <taxon>Phtheirospermum</taxon>
    </lineage>
</organism>
<evidence type="ECO:0000256" key="3">
    <source>
        <dbReference type="ARBA" id="ARBA00023157"/>
    </source>
</evidence>
<name>A0A830CU90_9LAMI</name>
<dbReference type="Pfam" id="PF06955">
    <property type="entry name" value="XET_C"/>
    <property type="match status" value="1"/>
</dbReference>
<keyword evidence="1 6" id="KW-0808">Transferase</keyword>
<reference evidence="8" key="1">
    <citation type="submission" date="2020-07" db="EMBL/GenBank/DDBJ databases">
        <title>Ethylene signaling mediates host invasion by parasitic plants.</title>
        <authorList>
            <person name="Yoshida S."/>
        </authorList>
    </citation>
    <scope>NUCLEOTIDE SEQUENCE</scope>
    <source>
        <strain evidence="8">Okayama</strain>
    </source>
</reference>
<evidence type="ECO:0000256" key="2">
    <source>
        <dbReference type="ARBA" id="ARBA00022801"/>
    </source>
</evidence>
<evidence type="ECO:0000256" key="6">
    <source>
        <dbReference type="RuleBase" id="RU361120"/>
    </source>
</evidence>
<evidence type="ECO:0000313" key="8">
    <source>
        <dbReference type="EMBL" id="GFQ02707.1"/>
    </source>
</evidence>
<dbReference type="EC" id="2.4.1.207" evidence="6"/>
<feature type="active site" description="Proton donor" evidence="5">
    <location>
        <position position="104"/>
    </location>
</feature>
<protein>
    <recommendedName>
        <fullName evidence="6">Xyloglucan endotransglucosylase/hydrolase</fullName>
        <ecNumber evidence="6">2.4.1.207</ecNumber>
    </recommendedName>
</protein>
<dbReference type="PRINTS" id="PR00737">
    <property type="entry name" value="GLHYDRLASE16"/>
</dbReference>
<dbReference type="PIRSF" id="PIRSF005604">
    <property type="entry name" value="XET"/>
    <property type="match status" value="1"/>
</dbReference>
<proteinExistence type="inferred from homology"/>
<dbReference type="OrthoDB" id="4781at2759"/>
<evidence type="ECO:0000256" key="4">
    <source>
        <dbReference type="ARBA" id="ARBA00023295"/>
    </source>
</evidence>
<evidence type="ECO:0000313" key="9">
    <source>
        <dbReference type="Proteomes" id="UP000653305"/>
    </source>
</evidence>
<keyword evidence="6" id="KW-0052">Apoplast</keyword>
<dbReference type="InterPro" id="IPR044791">
    <property type="entry name" value="Beta-glucanase/XTH"/>
</dbReference>
<feature type="chain" id="PRO_5033111903" description="Xyloglucan endotransglucosylase/hydrolase" evidence="6">
    <location>
        <begin position="21"/>
        <end position="283"/>
    </location>
</feature>
<dbReference type="AlphaFoldDB" id="A0A830CU90"/>
<dbReference type="GO" id="GO:0010411">
    <property type="term" value="P:xyloglucan metabolic process"/>
    <property type="evidence" value="ECO:0007669"/>
    <property type="project" value="InterPro"/>
</dbReference>
<keyword evidence="6" id="KW-0964">Secreted</keyword>
<dbReference type="InterPro" id="IPR000757">
    <property type="entry name" value="Beta-glucanase-like"/>
</dbReference>
<keyword evidence="4 6" id="KW-0326">Glycosidase</keyword>
<dbReference type="GO" id="GO:0016762">
    <property type="term" value="F:xyloglucan:xyloglucosyl transferase activity"/>
    <property type="evidence" value="ECO:0007669"/>
    <property type="project" value="UniProtKB-EC"/>
</dbReference>
<feature type="domain" description="GH16" evidence="7">
    <location>
        <begin position="16"/>
        <end position="209"/>
    </location>
</feature>
<feature type="signal peptide" evidence="6">
    <location>
        <begin position="1"/>
        <end position="20"/>
    </location>
</feature>
<dbReference type="EMBL" id="BMAC01000768">
    <property type="protein sequence ID" value="GFQ02707.1"/>
    <property type="molecule type" value="Genomic_DNA"/>
</dbReference>
<dbReference type="GO" id="GO:0004553">
    <property type="term" value="F:hydrolase activity, hydrolyzing O-glycosyl compounds"/>
    <property type="evidence" value="ECO:0007669"/>
    <property type="project" value="InterPro"/>
</dbReference>
<keyword evidence="6" id="KW-0961">Cell wall biogenesis/degradation</keyword>
<dbReference type="SUPFAM" id="SSF49899">
    <property type="entry name" value="Concanavalin A-like lectins/glucanases"/>
    <property type="match status" value="1"/>
</dbReference>
<dbReference type="Proteomes" id="UP000653305">
    <property type="component" value="Unassembled WGS sequence"/>
</dbReference>
<comment type="subcellular location">
    <subcellularLocation>
        <location evidence="6">Secreted</location>
        <location evidence="6">Cell wall</location>
    </subcellularLocation>
    <subcellularLocation>
        <location evidence="6">Secreted</location>
        <location evidence="6">Extracellular space</location>
        <location evidence="6">Apoplast</location>
    </subcellularLocation>
</comment>
<keyword evidence="3" id="KW-1015">Disulfide bond</keyword>
<evidence type="ECO:0000256" key="5">
    <source>
        <dbReference type="PIRSR" id="PIRSR005604-1"/>
    </source>
</evidence>
<sequence>MGTYQLCFLAIFWVFAISGADVVRFDASYQVLWGADHVKFLNQEREVQLSLDLNSGAAFGSKLSYGSGFFHMRIKVPNKNTSGVITTFYLISDAGDTRDEVDFEFLGNSEGEPITLQTNVYTNGQGYREQRVLLWFDPTTDFHTYKILWNQHHIVFYVDNTPIRVFKNNTNIGVMYPKQAMQIQASLWNASWASVTKIDWSCAPFLANYQDFNIVACPLQSGNYEVCYVSKYWWNQEKYWKLTRFQQKLYDNVRKEYMNYDYCDDRNRYPTPPPECASNRNAL</sequence>
<keyword evidence="6" id="KW-0134">Cell wall</keyword>
<dbReference type="Gene3D" id="2.60.120.200">
    <property type="match status" value="1"/>
</dbReference>
<evidence type="ECO:0000259" key="7">
    <source>
        <dbReference type="PROSITE" id="PS51762"/>
    </source>
</evidence>
<dbReference type="GO" id="GO:0042546">
    <property type="term" value="P:cell wall biogenesis"/>
    <property type="evidence" value="ECO:0007669"/>
    <property type="project" value="InterPro"/>
</dbReference>
<dbReference type="InterPro" id="IPR010713">
    <property type="entry name" value="XET_C"/>
</dbReference>
<comment type="caution">
    <text evidence="8">The sequence shown here is derived from an EMBL/GenBank/DDBJ whole genome shotgun (WGS) entry which is preliminary data.</text>
</comment>
<dbReference type="GO" id="GO:0071555">
    <property type="term" value="P:cell wall organization"/>
    <property type="evidence" value="ECO:0007669"/>
    <property type="project" value="UniProtKB-KW"/>
</dbReference>
<dbReference type="PROSITE" id="PS51762">
    <property type="entry name" value="GH16_2"/>
    <property type="match status" value="1"/>
</dbReference>
<dbReference type="InterPro" id="IPR016455">
    <property type="entry name" value="XTH"/>
</dbReference>
<accession>A0A830CU90</accession>
<feature type="active site" description="Nucleophile" evidence="5">
    <location>
        <position position="100"/>
    </location>
</feature>
<keyword evidence="6" id="KW-0732">Signal</keyword>
<keyword evidence="9" id="KW-1185">Reference proteome</keyword>
<comment type="PTM">
    <text evidence="6">Contains at least one intrachain disulfide bond essential for its enzymatic activity.</text>
</comment>
<evidence type="ECO:0000256" key="1">
    <source>
        <dbReference type="ARBA" id="ARBA00022679"/>
    </source>
</evidence>
<dbReference type="InterPro" id="IPR008264">
    <property type="entry name" value="Beta_glucanase"/>
</dbReference>
<gene>
    <name evidence="8" type="ORF">PHJA_002414600</name>
</gene>
<dbReference type="InterPro" id="IPR013320">
    <property type="entry name" value="ConA-like_dom_sf"/>
</dbReference>
<comment type="similarity">
    <text evidence="6">Belongs to the glycosyl hydrolase 16 family.</text>
</comment>
<comment type="function">
    <text evidence="6">Catalyzes xyloglucan endohydrolysis (XEH) and/or endotransglycosylation (XET). Cleaves and religates xyloglucan polymers, an essential constituent of the primary cell wall, and thereby participates in cell wall construction of growing tissues.</text>
</comment>
<dbReference type="GO" id="GO:0048046">
    <property type="term" value="C:apoplast"/>
    <property type="evidence" value="ECO:0007669"/>
    <property type="project" value="UniProtKB-SubCell"/>
</dbReference>
<dbReference type="CDD" id="cd02176">
    <property type="entry name" value="GH16_XET"/>
    <property type="match status" value="1"/>
</dbReference>
<dbReference type="Pfam" id="PF00722">
    <property type="entry name" value="Glyco_hydro_16"/>
    <property type="match status" value="1"/>
</dbReference>
<dbReference type="PANTHER" id="PTHR31062">
    <property type="entry name" value="XYLOGLUCAN ENDOTRANSGLUCOSYLASE/HYDROLASE PROTEIN 8-RELATED"/>
    <property type="match status" value="1"/>
</dbReference>